<feature type="compositionally biased region" description="Polar residues" evidence="1">
    <location>
        <begin position="1"/>
        <end position="10"/>
    </location>
</feature>
<protein>
    <submittedName>
        <fullName evidence="3">Uncharacterized protein</fullName>
    </submittedName>
</protein>
<dbReference type="EMBL" id="FN554972">
    <property type="protein sequence ID" value="CBH14745.1"/>
    <property type="molecule type" value="Genomic_DNA"/>
</dbReference>
<name>C9ZZ96_TRYB9</name>
<reference evidence="4" key="1">
    <citation type="journal article" date="2010" name="PLoS Negl. Trop. Dis.">
        <title>The genome sequence of Trypanosoma brucei gambiense, causative agent of chronic human african trypanosomiasis.</title>
        <authorList>
            <person name="Jackson A.P."/>
            <person name="Sanders M."/>
            <person name="Berry A."/>
            <person name="McQuillan J."/>
            <person name="Aslett M.A."/>
            <person name="Quail M.A."/>
            <person name="Chukualim B."/>
            <person name="Capewell P."/>
            <person name="MacLeod A."/>
            <person name="Melville S.E."/>
            <person name="Gibson W."/>
            <person name="Barry J.D."/>
            <person name="Berriman M."/>
            <person name="Hertz-Fowler C."/>
        </authorList>
    </citation>
    <scope>NUCLEOTIDE SEQUENCE [LARGE SCALE GENOMIC DNA]</scope>
    <source>
        <strain evidence="4">MHOM/CI/86/DAL972</strain>
    </source>
</reference>
<evidence type="ECO:0000313" key="3">
    <source>
        <dbReference type="EMBL" id="CBH14745.1"/>
    </source>
</evidence>
<evidence type="ECO:0000256" key="2">
    <source>
        <dbReference type="SAM" id="Phobius"/>
    </source>
</evidence>
<dbReference type="Proteomes" id="UP000002316">
    <property type="component" value="Chromosome 9"/>
</dbReference>
<feature type="transmembrane region" description="Helical" evidence="2">
    <location>
        <begin position="85"/>
        <end position="105"/>
    </location>
</feature>
<dbReference type="GeneID" id="23860877"/>
<keyword evidence="2" id="KW-0812">Transmembrane</keyword>
<accession>C9ZZ96</accession>
<feature type="region of interest" description="Disordered" evidence="1">
    <location>
        <begin position="1"/>
        <end position="23"/>
    </location>
</feature>
<proteinExistence type="predicted"/>
<evidence type="ECO:0000256" key="1">
    <source>
        <dbReference type="SAM" id="MobiDB-lite"/>
    </source>
</evidence>
<keyword evidence="2" id="KW-0472">Membrane</keyword>
<dbReference type="RefSeq" id="XP_011777011.1">
    <property type="nucleotide sequence ID" value="XM_011778709.1"/>
</dbReference>
<sequence length="118" mass="13164">MPSKNANRVTPPTPMSQTKERSFADFGSRNDTVQIFSVGARRSWSSGRILACHAGGPGSIPGLRIVFLPHAEPTIFFSLIWDDRAILLVWLLLFVCHHFATVTIIPHHALSPHLQKLR</sequence>
<gene>
    <name evidence="3" type="ORF">TbgDal_IX8210</name>
</gene>
<evidence type="ECO:0000313" key="4">
    <source>
        <dbReference type="Proteomes" id="UP000002316"/>
    </source>
</evidence>
<organism evidence="3 4">
    <name type="scientific">Trypanosoma brucei gambiense (strain MHOM/CI/86/DAL972)</name>
    <dbReference type="NCBI Taxonomy" id="679716"/>
    <lineage>
        <taxon>Eukaryota</taxon>
        <taxon>Discoba</taxon>
        <taxon>Euglenozoa</taxon>
        <taxon>Kinetoplastea</taxon>
        <taxon>Metakinetoplastina</taxon>
        <taxon>Trypanosomatida</taxon>
        <taxon>Trypanosomatidae</taxon>
        <taxon>Trypanosoma</taxon>
    </lineage>
</organism>
<dbReference type="AlphaFoldDB" id="C9ZZ96"/>
<dbReference type="KEGG" id="tbg:TbgDal_IX8210"/>
<keyword evidence="2" id="KW-1133">Transmembrane helix</keyword>